<dbReference type="OrthoDB" id="6398367at2"/>
<protein>
    <submittedName>
        <fullName evidence="2">Thioredoxin</fullName>
    </submittedName>
</protein>
<dbReference type="AlphaFoldDB" id="A0A1I2UM39"/>
<dbReference type="CDD" id="cd02947">
    <property type="entry name" value="TRX_family"/>
    <property type="match status" value="1"/>
</dbReference>
<name>A0A1I2UM39_9SPHI</name>
<dbReference type="RefSeq" id="WP_090992265.1">
    <property type="nucleotide sequence ID" value="NZ_FOPP01000002.1"/>
</dbReference>
<keyword evidence="3" id="KW-1185">Reference proteome</keyword>
<evidence type="ECO:0000256" key="1">
    <source>
        <dbReference type="SAM" id="SignalP"/>
    </source>
</evidence>
<reference evidence="2 3" key="1">
    <citation type="submission" date="2016-10" db="EMBL/GenBank/DDBJ databases">
        <authorList>
            <person name="de Groot N.N."/>
        </authorList>
    </citation>
    <scope>NUCLEOTIDE SEQUENCE [LARGE SCALE GENOMIC DNA]</scope>
    <source>
        <strain evidence="2 3">DSM 18684</strain>
    </source>
</reference>
<feature type="chain" id="PRO_5011526780" evidence="1">
    <location>
        <begin position="19"/>
        <end position="182"/>
    </location>
</feature>
<dbReference type="Proteomes" id="UP000199666">
    <property type="component" value="Unassembled WGS sequence"/>
</dbReference>
<dbReference type="InterPro" id="IPR036249">
    <property type="entry name" value="Thioredoxin-like_sf"/>
</dbReference>
<evidence type="ECO:0000313" key="2">
    <source>
        <dbReference type="EMBL" id="SFG77369.1"/>
    </source>
</evidence>
<dbReference type="Pfam" id="PF14595">
    <property type="entry name" value="Thioredoxin_9"/>
    <property type="match status" value="1"/>
</dbReference>
<organism evidence="2 3">
    <name type="scientific">Pedobacter insulae</name>
    <dbReference type="NCBI Taxonomy" id="414048"/>
    <lineage>
        <taxon>Bacteria</taxon>
        <taxon>Pseudomonadati</taxon>
        <taxon>Bacteroidota</taxon>
        <taxon>Sphingobacteriia</taxon>
        <taxon>Sphingobacteriales</taxon>
        <taxon>Sphingobacteriaceae</taxon>
        <taxon>Pedobacter</taxon>
    </lineage>
</organism>
<dbReference type="SUPFAM" id="SSF52833">
    <property type="entry name" value="Thioredoxin-like"/>
    <property type="match status" value="1"/>
</dbReference>
<accession>A0A1I2UM39</accession>
<dbReference type="STRING" id="414048.SAMN04489864_102206"/>
<keyword evidence="1" id="KW-0732">Signal</keyword>
<sequence>MKSIISAILLLFAMNTSAQEFNKKVQDQYRNQEVLLNSCTREGLTTFPEFKAGYDSYYAAYKPDSVVLSELTKLVKGKKMTIVLGTWCGDSKYQVPNFLKVADALKLSENDITFLAVDGAKKTENGLIDKLKIERVPTFIFTDKSGTEIGRITERPHETLEKDMLIALSTKPALPGKPEKKF</sequence>
<gene>
    <name evidence="2" type="ORF">SAMN04489864_102206</name>
</gene>
<evidence type="ECO:0000313" key="3">
    <source>
        <dbReference type="Proteomes" id="UP000199666"/>
    </source>
</evidence>
<dbReference type="Gene3D" id="3.40.30.10">
    <property type="entry name" value="Glutaredoxin"/>
    <property type="match status" value="1"/>
</dbReference>
<feature type="signal peptide" evidence="1">
    <location>
        <begin position="1"/>
        <end position="18"/>
    </location>
</feature>
<proteinExistence type="predicted"/>
<dbReference type="EMBL" id="FOPP01000002">
    <property type="protein sequence ID" value="SFG77369.1"/>
    <property type="molecule type" value="Genomic_DNA"/>
</dbReference>